<evidence type="ECO:0000313" key="10">
    <source>
        <dbReference type="EMBL" id="CAH1981624.1"/>
    </source>
</evidence>
<dbReference type="PANTHER" id="PTHR11567">
    <property type="entry name" value="ACID PHOSPHATASE-RELATED"/>
    <property type="match status" value="1"/>
</dbReference>
<keyword evidence="6" id="KW-1015">Disulfide bond</keyword>
<accession>A0A9P0PFQ7</accession>
<sequence>MKACDRTFIVIVVSSVIVGVAAREKDVLKSVVVLFRHGDKTPTTSFPNDPYFDKKYWPMGFGELLDKGKIRHFRVGQWLRSTYADFLPSKYNRNDVRVFSTDIDRTLMSAQCNLAGLYPSKGITENRKESVIQRLQGLNNTDETKKMQPEKVANQPGKTKVDSKGEQIKHKQTKGTDLDQKVQMDLKLLDDLPFQPVPIHSAPDEVNGMLRSIEGCPNYRKLYDQLANETFFKNVSERYKEFYGLVSNLTAWQVDDLHYFAQLQSIFYVYKEANPSYLPDWHLLVDPDDLEYLAALHYSRISFNPELAKLSTGIFFSELLQHFDQVISPNDYNRKLYLIFGHEENLAAILNSMGVFEYRVPKFASAIIWELYEAEGRNYVQVSYRESDDYTKNLTLAGCDTRCDYDWFRNKLEPILMAQRDRKNACDIKED</sequence>
<dbReference type="AlphaFoldDB" id="A0A9P0PFQ7"/>
<name>A0A9P0PFQ7_ACAOB</name>
<comment type="catalytic activity">
    <reaction evidence="1">
        <text>a phosphate monoester + H2O = an alcohol + phosphate</text>
        <dbReference type="Rhea" id="RHEA:15017"/>
        <dbReference type="ChEBI" id="CHEBI:15377"/>
        <dbReference type="ChEBI" id="CHEBI:30879"/>
        <dbReference type="ChEBI" id="CHEBI:43474"/>
        <dbReference type="ChEBI" id="CHEBI:67140"/>
        <dbReference type="EC" id="3.1.3.2"/>
    </reaction>
</comment>
<evidence type="ECO:0000256" key="8">
    <source>
        <dbReference type="SAM" id="MobiDB-lite"/>
    </source>
</evidence>
<protein>
    <recommendedName>
        <fullName evidence="3">acid phosphatase</fullName>
        <ecNumber evidence="3">3.1.3.2</ecNumber>
    </recommendedName>
</protein>
<dbReference type="Gene3D" id="3.40.50.1240">
    <property type="entry name" value="Phosphoglycerate mutase-like"/>
    <property type="match status" value="1"/>
</dbReference>
<dbReference type="EMBL" id="CAKOFQ010006911">
    <property type="protein sequence ID" value="CAH1981624.1"/>
    <property type="molecule type" value="Genomic_DNA"/>
</dbReference>
<dbReference type="Proteomes" id="UP001152888">
    <property type="component" value="Unassembled WGS sequence"/>
</dbReference>
<evidence type="ECO:0000256" key="3">
    <source>
        <dbReference type="ARBA" id="ARBA00012646"/>
    </source>
</evidence>
<keyword evidence="11" id="KW-1185">Reference proteome</keyword>
<keyword evidence="5" id="KW-0378">Hydrolase</keyword>
<dbReference type="EC" id="3.1.3.2" evidence="3"/>
<dbReference type="SUPFAM" id="SSF53254">
    <property type="entry name" value="Phosphoglycerate mutase-like"/>
    <property type="match status" value="1"/>
</dbReference>
<gene>
    <name evidence="10" type="ORF">ACAOBT_LOCUS14582</name>
</gene>
<feature type="chain" id="PRO_5040440074" description="acid phosphatase" evidence="9">
    <location>
        <begin position="23"/>
        <end position="431"/>
    </location>
</feature>
<evidence type="ECO:0000313" key="11">
    <source>
        <dbReference type="Proteomes" id="UP001152888"/>
    </source>
</evidence>
<evidence type="ECO:0000256" key="1">
    <source>
        <dbReference type="ARBA" id="ARBA00000032"/>
    </source>
</evidence>
<feature type="compositionally biased region" description="Basic and acidic residues" evidence="8">
    <location>
        <begin position="159"/>
        <end position="176"/>
    </location>
</feature>
<comment type="caution">
    <text evidence="10">The sequence shown here is derived from an EMBL/GenBank/DDBJ whole genome shotgun (WGS) entry which is preliminary data.</text>
</comment>
<feature type="signal peptide" evidence="9">
    <location>
        <begin position="1"/>
        <end position="22"/>
    </location>
</feature>
<feature type="region of interest" description="Disordered" evidence="8">
    <location>
        <begin position="141"/>
        <end position="176"/>
    </location>
</feature>
<evidence type="ECO:0000256" key="4">
    <source>
        <dbReference type="ARBA" id="ARBA00022729"/>
    </source>
</evidence>
<dbReference type="CDD" id="cd07061">
    <property type="entry name" value="HP_HAP_like"/>
    <property type="match status" value="1"/>
</dbReference>
<evidence type="ECO:0000256" key="7">
    <source>
        <dbReference type="ARBA" id="ARBA00023180"/>
    </source>
</evidence>
<evidence type="ECO:0000256" key="5">
    <source>
        <dbReference type="ARBA" id="ARBA00022801"/>
    </source>
</evidence>
<comment type="similarity">
    <text evidence="2">Belongs to the histidine acid phosphatase family.</text>
</comment>
<keyword evidence="4 9" id="KW-0732">Signal</keyword>
<dbReference type="PANTHER" id="PTHR11567:SF211">
    <property type="entry name" value="PROSTATIC ACID PHOSPHATASE"/>
    <property type="match status" value="1"/>
</dbReference>
<dbReference type="InterPro" id="IPR029033">
    <property type="entry name" value="His_PPase_superfam"/>
</dbReference>
<dbReference type="OrthoDB" id="5821688at2759"/>
<dbReference type="Pfam" id="PF00328">
    <property type="entry name" value="His_Phos_2"/>
    <property type="match status" value="1"/>
</dbReference>
<evidence type="ECO:0000256" key="6">
    <source>
        <dbReference type="ARBA" id="ARBA00023157"/>
    </source>
</evidence>
<dbReference type="GO" id="GO:0003993">
    <property type="term" value="F:acid phosphatase activity"/>
    <property type="evidence" value="ECO:0007669"/>
    <property type="project" value="UniProtKB-EC"/>
</dbReference>
<evidence type="ECO:0000256" key="9">
    <source>
        <dbReference type="SAM" id="SignalP"/>
    </source>
</evidence>
<organism evidence="10 11">
    <name type="scientific">Acanthoscelides obtectus</name>
    <name type="common">Bean weevil</name>
    <name type="synonym">Bruchus obtectus</name>
    <dbReference type="NCBI Taxonomy" id="200917"/>
    <lineage>
        <taxon>Eukaryota</taxon>
        <taxon>Metazoa</taxon>
        <taxon>Ecdysozoa</taxon>
        <taxon>Arthropoda</taxon>
        <taxon>Hexapoda</taxon>
        <taxon>Insecta</taxon>
        <taxon>Pterygota</taxon>
        <taxon>Neoptera</taxon>
        <taxon>Endopterygota</taxon>
        <taxon>Coleoptera</taxon>
        <taxon>Polyphaga</taxon>
        <taxon>Cucujiformia</taxon>
        <taxon>Chrysomeloidea</taxon>
        <taxon>Chrysomelidae</taxon>
        <taxon>Bruchinae</taxon>
        <taxon>Bruchini</taxon>
        <taxon>Acanthoscelides</taxon>
    </lineage>
</organism>
<proteinExistence type="inferred from homology"/>
<keyword evidence="7" id="KW-0325">Glycoprotein</keyword>
<evidence type="ECO:0000256" key="2">
    <source>
        <dbReference type="ARBA" id="ARBA00005375"/>
    </source>
</evidence>
<dbReference type="InterPro" id="IPR000560">
    <property type="entry name" value="His_Pase_clade-2"/>
</dbReference>
<dbReference type="InterPro" id="IPR050645">
    <property type="entry name" value="Histidine_acid_phosphatase"/>
</dbReference>
<reference evidence="10" key="1">
    <citation type="submission" date="2022-03" db="EMBL/GenBank/DDBJ databases">
        <authorList>
            <person name="Sayadi A."/>
        </authorList>
    </citation>
    <scope>NUCLEOTIDE SEQUENCE</scope>
</reference>